<proteinExistence type="predicted"/>
<dbReference type="EMBL" id="BAABIW010000014">
    <property type="protein sequence ID" value="GAA5027033.1"/>
    <property type="molecule type" value="Genomic_DNA"/>
</dbReference>
<keyword evidence="4" id="KW-1185">Reference proteome</keyword>
<dbReference type="Proteomes" id="UP001500427">
    <property type="component" value="Unassembled WGS sequence"/>
</dbReference>
<name>A0ABP9JDX6_9MICO</name>
<evidence type="ECO:0000313" key="4">
    <source>
        <dbReference type="Proteomes" id="UP001500427"/>
    </source>
</evidence>
<dbReference type="PROSITE" id="PS51257">
    <property type="entry name" value="PROKAR_LIPOPROTEIN"/>
    <property type="match status" value="1"/>
</dbReference>
<evidence type="ECO:0000256" key="2">
    <source>
        <dbReference type="SAM" id="SignalP"/>
    </source>
</evidence>
<gene>
    <name evidence="3" type="ORF">GCM10023258_21400</name>
</gene>
<reference evidence="4" key="1">
    <citation type="journal article" date="2019" name="Int. J. Syst. Evol. Microbiol.">
        <title>The Global Catalogue of Microorganisms (GCM) 10K type strain sequencing project: providing services to taxonomists for standard genome sequencing and annotation.</title>
        <authorList>
            <consortium name="The Broad Institute Genomics Platform"/>
            <consortium name="The Broad Institute Genome Sequencing Center for Infectious Disease"/>
            <person name="Wu L."/>
            <person name="Ma J."/>
        </authorList>
    </citation>
    <scope>NUCLEOTIDE SEQUENCE [LARGE SCALE GENOMIC DNA]</scope>
    <source>
        <strain evidence="4">JCM 17687</strain>
    </source>
</reference>
<comment type="caution">
    <text evidence="3">The sequence shown here is derived from an EMBL/GenBank/DDBJ whole genome shotgun (WGS) entry which is preliminary data.</text>
</comment>
<evidence type="ECO:0000313" key="3">
    <source>
        <dbReference type="EMBL" id="GAA5027033.1"/>
    </source>
</evidence>
<protein>
    <submittedName>
        <fullName evidence="3">Uncharacterized protein</fullName>
    </submittedName>
</protein>
<feature type="signal peptide" evidence="2">
    <location>
        <begin position="1"/>
        <end position="32"/>
    </location>
</feature>
<sequence length="364" mass="36538">MPTTRPGAHAVRRSARPVAGAAVAAAALLVLAACGTTPAPSPGRSSSGAPSQATSSAPVRDVTAQPRAADGALACPGSLASAEGMTVPVRPQGVRGGDRLLPDRQPRSLVVCSYPVLDISATTPLAAPFPRSTRAVLTGAKRADVVALLTWAPRWNGRERPCTSMGGDETAYLVGADLGDAVVWVAAKADPNACSRATNGDFVSGAPVGTDLAAVTGGRPLPRPAGGGVCTERSWGRLGDDVDLVPAGDPRVTVCRDGVDGTARAVPLDGASGAAVVAALRALPTRPTSSMCQGSGGLSDQRFTLVLAWPAGPPVRVGVDPTCRPSVLGQNLESDDAGGLVALVERWSPPIPGPDPDGSVSSPT</sequence>
<feature type="chain" id="PRO_5047516886" evidence="2">
    <location>
        <begin position="33"/>
        <end position="364"/>
    </location>
</feature>
<feature type="compositionally biased region" description="Low complexity" evidence="1">
    <location>
        <begin position="42"/>
        <end position="57"/>
    </location>
</feature>
<accession>A0ABP9JDX6</accession>
<evidence type="ECO:0000256" key="1">
    <source>
        <dbReference type="SAM" id="MobiDB-lite"/>
    </source>
</evidence>
<keyword evidence="2" id="KW-0732">Signal</keyword>
<feature type="region of interest" description="Disordered" evidence="1">
    <location>
        <begin position="37"/>
        <end position="64"/>
    </location>
</feature>
<dbReference type="RefSeq" id="WP_345507452.1">
    <property type="nucleotide sequence ID" value="NZ_BAABIW010000014.1"/>
</dbReference>
<organism evidence="3 4">
    <name type="scientific">Terrabacter aeriphilus</name>
    <dbReference type="NCBI Taxonomy" id="515662"/>
    <lineage>
        <taxon>Bacteria</taxon>
        <taxon>Bacillati</taxon>
        <taxon>Actinomycetota</taxon>
        <taxon>Actinomycetes</taxon>
        <taxon>Micrococcales</taxon>
        <taxon>Intrasporangiaceae</taxon>
        <taxon>Terrabacter</taxon>
    </lineage>
</organism>